<accession>A0A4Y2BFG9</accession>
<comment type="caution">
    <text evidence="2">The sequence shown here is derived from an EMBL/GenBank/DDBJ whole genome shotgun (WGS) entry which is preliminary data.</text>
</comment>
<evidence type="ECO:0000256" key="1">
    <source>
        <dbReference type="SAM" id="MobiDB-lite"/>
    </source>
</evidence>
<dbReference type="Proteomes" id="UP000499080">
    <property type="component" value="Unassembled WGS sequence"/>
</dbReference>
<feature type="region of interest" description="Disordered" evidence="1">
    <location>
        <begin position="87"/>
        <end position="112"/>
    </location>
</feature>
<protein>
    <submittedName>
        <fullName evidence="2">Uncharacterized protein</fullName>
    </submittedName>
</protein>
<reference evidence="2 3" key="1">
    <citation type="journal article" date="2019" name="Sci. Rep.">
        <title>Orb-weaving spider Araneus ventricosus genome elucidates the spidroin gene catalogue.</title>
        <authorList>
            <person name="Kono N."/>
            <person name="Nakamura H."/>
            <person name="Ohtoshi R."/>
            <person name="Moran D.A.P."/>
            <person name="Shinohara A."/>
            <person name="Yoshida Y."/>
            <person name="Fujiwara M."/>
            <person name="Mori M."/>
            <person name="Tomita M."/>
            <person name="Arakawa K."/>
        </authorList>
    </citation>
    <scope>NUCLEOTIDE SEQUENCE [LARGE SCALE GENOMIC DNA]</scope>
</reference>
<keyword evidence="3" id="KW-1185">Reference proteome</keyword>
<feature type="region of interest" description="Disordered" evidence="1">
    <location>
        <begin position="358"/>
        <end position="378"/>
    </location>
</feature>
<name>A0A4Y2BFG9_ARAVE</name>
<gene>
    <name evidence="2" type="ORF">AVEN_130387_1</name>
</gene>
<sequence>MSNRSDNKDKFSPINKIPSAESILIGHGNITSNYEEYTPKLLPPSMREIMTQNTTKLLRRIRSQLREFTKFVEDMQRKTPSEYQLFAGSPSPEAPKPTEAIRPVQPVDPRPKNAPLRDAFQMMRNLLWRISNVIDQVAADIPAEDDRRRDVQSPHFDYYYAQYVFQLSLYILQTVGEELEQFSKVLAEVSADDALSKLPPRVDEVDANFSSHKICPERSEIFHNYGASLRNSDTSCEESSSTSDGSLPKVELKKRAVDALELLMFLSEKMYHYFQDKGFPEFDELQQLEFSRRALGIPDLCKNCSKKVARQLRRYSSRENLYAEKYEKSSDESLFSSQRGKDRHAHFNGFTRESYFKSDSKPTDIQTATKSRTHSDPKWNQISDTAMKMTYQKRSGPFKREEEKGRETTNIYFNLSTDNILIMAEHSAAVFRMVLSSEFSVFTDELDCGDFGKEELSDCGAGREMACFEIE</sequence>
<dbReference type="AlphaFoldDB" id="A0A4Y2BFG9"/>
<organism evidence="2 3">
    <name type="scientific">Araneus ventricosus</name>
    <name type="common">Orbweaver spider</name>
    <name type="synonym">Epeira ventricosa</name>
    <dbReference type="NCBI Taxonomy" id="182803"/>
    <lineage>
        <taxon>Eukaryota</taxon>
        <taxon>Metazoa</taxon>
        <taxon>Ecdysozoa</taxon>
        <taxon>Arthropoda</taxon>
        <taxon>Chelicerata</taxon>
        <taxon>Arachnida</taxon>
        <taxon>Araneae</taxon>
        <taxon>Araneomorphae</taxon>
        <taxon>Entelegynae</taxon>
        <taxon>Araneoidea</taxon>
        <taxon>Araneidae</taxon>
        <taxon>Araneus</taxon>
    </lineage>
</organism>
<evidence type="ECO:0000313" key="2">
    <source>
        <dbReference type="EMBL" id="GBL90289.1"/>
    </source>
</evidence>
<evidence type="ECO:0000313" key="3">
    <source>
        <dbReference type="Proteomes" id="UP000499080"/>
    </source>
</evidence>
<proteinExistence type="predicted"/>
<dbReference type="OrthoDB" id="6430570at2759"/>
<dbReference type="EMBL" id="BGPR01000070">
    <property type="protein sequence ID" value="GBL90289.1"/>
    <property type="molecule type" value="Genomic_DNA"/>
</dbReference>